<dbReference type="Pfam" id="PF00958">
    <property type="entry name" value="GMP_synt_C"/>
    <property type="match status" value="1"/>
</dbReference>
<evidence type="ECO:0000256" key="2">
    <source>
        <dbReference type="ARBA" id="ARBA00012746"/>
    </source>
</evidence>
<dbReference type="Gene3D" id="3.30.300.10">
    <property type="match status" value="1"/>
</dbReference>
<feature type="domain" description="GMPS ATP-PPase" evidence="15">
    <location>
        <begin position="442"/>
        <end position="643"/>
    </location>
</feature>
<dbReference type="InterPro" id="IPR014729">
    <property type="entry name" value="Rossmann-like_a/b/a_fold"/>
</dbReference>
<dbReference type="PANTHER" id="PTHR11922">
    <property type="entry name" value="GMP SYNTHASE-RELATED"/>
    <property type="match status" value="1"/>
</dbReference>
<dbReference type="PRINTS" id="PR00096">
    <property type="entry name" value="GATASE"/>
</dbReference>
<dbReference type="EC" id="6.3.5.2" evidence="2"/>
<evidence type="ECO:0000256" key="1">
    <source>
        <dbReference type="ARBA" id="ARBA00005153"/>
    </source>
</evidence>
<dbReference type="FunFam" id="3.40.50.880:FF:000001">
    <property type="entry name" value="GMP synthase [glutamine-hydrolyzing]"/>
    <property type="match status" value="1"/>
</dbReference>
<reference evidence="17" key="2">
    <citation type="journal article" date="2018" name="BMC Genomics">
        <title>A manually annotated Actinidia chinensis var. chinensis (kiwifruit) genome highlights the challenges associated with draft genomes and gene prediction in plants.</title>
        <authorList>
            <person name="Pilkington S.M."/>
            <person name="Crowhurst R."/>
            <person name="Hilario E."/>
            <person name="Nardozza S."/>
            <person name="Fraser L."/>
            <person name="Peng Y."/>
            <person name="Gunaseelan K."/>
            <person name="Simpson R."/>
            <person name="Tahir J."/>
            <person name="Deroles S.C."/>
            <person name="Templeton K."/>
            <person name="Luo Z."/>
            <person name="Davy M."/>
            <person name="Cheng C."/>
            <person name="McNeilage M."/>
            <person name="Scaglione D."/>
            <person name="Liu Y."/>
            <person name="Zhang Q."/>
            <person name="Datson P."/>
            <person name="De Silva N."/>
            <person name="Gardiner S.E."/>
            <person name="Bassett H."/>
            <person name="Chagne D."/>
            <person name="McCallum J."/>
            <person name="Dzierzon H."/>
            <person name="Deng C."/>
            <person name="Wang Y.Y."/>
            <person name="Barron L."/>
            <person name="Manako K."/>
            <person name="Bowen J."/>
            <person name="Foster T.M."/>
            <person name="Erridge Z.A."/>
            <person name="Tiffin H."/>
            <person name="Waite C.N."/>
            <person name="Davies K.M."/>
            <person name="Grierson E.P."/>
            <person name="Laing W.A."/>
            <person name="Kirk R."/>
            <person name="Chen X."/>
            <person name="Wood M."/>
            <person name="Montefiori M."/>
            <person name="Brummell D.A."/>
            <person name="Schwinn K.E."/>
            <person name="Catanach A."/>
            <person name="Fullerton C."/>
            <person name="Li D."/>
            <person name="Meiyalaghan S."/>
            <person name="Nieuwenhuizen N."/>
            <person name="Read N."/>
            <person name="Prakash R."/>
            <person name="Hunter D."/>
            <person name="Zhang H."/>
            <person name="McKenzie M."/>
            <person name="Knabel M."/>
            <person name="Harris A."/>
            <person name="Allan A.C."/>
            <person name="Gleave A."/>
            <person name="Chen A."/>
            <person name="Janssen B.J."/>
            <person name="Plunkett B."/>
            <person name="Ampomah-Dwamena C."/>
            <person name="Voogd C."/>
            <person name="Leif D."/>
            <person name="Lafferty D."/>
            <person name="Souleyre E.J.F."/>
            <person name="Varkonyi-Gasic E."/>
            <person name="Gambi F."/>
            <person name="Hanley J."/>
            <person name="Yao J.L."/>
            <person name="Cheung J."/>
            <person name="David K.M."/>
            <person name="Warren B."/>
            <person name="Marsh K."/>
            <person name="Snowden K.C."/>
            <person name="Lin-Wang K."/>
            <person name="Brian L."/>
            <person name="Martinez-Sanchez M."/>
            <person name="Wang M."/>
            <person name="Ileperuma N."/>
            <person name="Macnee N."/>
            <person name="Campin R."/>
            <person name="McAtee P."/>
            <person name="Drummond R.S.M."/>
            <person name="Espley R.V."/>
            <person name="Ireland H.S."/>
            <person name="Wu R."/>
            <person name="Atkinson R.G."/>
            <person name="Karunairetnam S."/>
            <person name="Bulley S."/>
            <person name="Chunkath S."/>
            <person name="Hanley Z."/>
            <person name="Storey R."/>
            <person name="Thrimawithana A.H."/>
            <person name="Thomson S."/>
            <person name="David C."/>
            <person name="Testolin R."/>
            <person name="Huang H."/>
            <person name="Hellens R.P."/>
            <person name="Schaffer R.J."/>
        </authorList>
    </citation>
    <scope>NUCLEOTIDE SEQUENCE [LARGE SCALE GENOMIC DNA]</scope>
    <source>
        <strain evidence="17">cv. Red5</strain>
    </source>
</reference>
<evidence type="ECO:0000256" key="10">
    <source>
        <dbReference type="ARBA" id="ARBA00030464"/>
    </source>
</evidence>
<dbReference type="CDD" id="cd01742">
    <property type="entry name" value="GATase1_GMP_Synthase"/>
    <property type="match status" value="1"/>
</dbReference>
<dbReference type="InterPro" id="IPR029062">
    <property type="entry name" value="Class_I_gatase-like"/>
</dbReference>
<dbReference type="FunFam" id="3.30.300.10:FF:000002">
    <property type="entry name" value="GMP synthase [glutamine-hydrolyzing]"/>
    <property type="match status" value="1"/>
</dbReference>
<keyword evidence="5 14" id="KW-0547">Nucleotide-binding</keyword>
<keyword evidence="6 14" id="KW-0332">GMP biosynthesis</keyword>
<keyword evidence="9" id="KW-0315">Glutamine amidotransferase</keyword>
<evidence type="ECO:0000313" key="16">
    <source>
        <dbReference type="EMBL" id="PSS04179.1"/>
    </source>
</evidence>
<dbReference type="CDD" id="cd01997">
    <property type="entry name" value="GMP_synthase_C"/>
    <property type="match status" value="2"/>
</dbReference>
<organism evidence="16 17">
    <name type="scientific">Actinidia chinensis var. chinensis</name>
    <name type="common">Chinese soft-hair kiwi</name>
    <dbReference type="NCBI Taxonomy" id="1590841"/>
    <lineage>
        <taxon>Eukaryota</taxon>
        <taxon>Viridiplantae</taxon>
        <taxon>Streptophyta</taxon>
        <taxon>Embryophyta</taxon>
        <taxon>Tracheophyta</taxon>
        <taxon>Spermatophyta</taxon>
        <taxon>Magnoliopsida</taxon>
        <taxon>eudicotyledons</taxon>
        <taxon>Gunneridae</taxon>
        <taxon>Pentapetalae</taxon>
        <taxon>asterids</taxon>
        <taxon>Ericales</taxon>
        <taxon>Actinidiaceae</taxon>
        <taxon>Actinidia</taxon>
    </lineage>
</organism>
<reference evidence="16 17" key="1">
    <citation type="submission" date="2017-07" db="EMBL/GenBank/DDBJ databases">
        <title>An improved, manually edited Actinidia chinensis var. chinensis (kiwifruit) genome highlights the challenges associated with draft genomes and gene prediction in plants.</title>
        <authorList>
            <person name="Pilkington S."/>
            <person name="Crowhurst R."/>
            <person name="Hilario E."/>
            <person name="Nardozza S."/>
            <person name="Fraser L."/>
            <person name="Peng Y."/>
            <person name="Gunaseelan K."/>
            <person name="Simpson R."/>
            <person name="Tahir J."/>
            <person name="Deroles S."/>
            <person name="Templeton K."/>
            <person name="Luo Z."/>
            <person name="Davy M."/>
            <person name="Cheng C."/>
            <person name="Mcneilage M."/>
            <person name="Scaglione D."/>
            <person name="Liu Y."/>
            <person name="Zhang Q."/>
            <person name="Datson P."/>
            <person name="De Silva N."/>
            <person name="Gardiner S."/>
            <person name="Bassett H."/>
            <person name="Chagne D."/>
            <person name="Mccallum J."/>
            <person name="Dzierzon H."/>
            <person name="Deng C."/>
            <person name="Wang Y.-Y."/>
            <person name="Barron N."/>
            <person name="Manako K."/>
            <person name="Bowen J."/>
            <person name="Foster T."/>
            <person name="Erridge Z."/>
            <person name="Tiffin H."/>
            <person name="Waite C."/>
            <person name="Davies K."/>
            <person name="Grierson E."/>
            <person name="Laing W."/>
            <person name="Kirk R."/>
            <person name="Chen X."/>
            <person name="Wood M."/>
            <person name="Montefiori M."/>
            <person name="Brummell D."/>
            <person name="Schwinn K."/>
            <person name="Catanach A."/>
            <person name="Fullerton C."/>
            <person name="Li D."/>
            <person name="Meiyalaghan S."/>
            <person name="Nieuwenhuizen N."/>
            <person name="Read N."/>
            <person name="Prakash R."/>
            <person name="Hunter D."/>
            <person name="Zhang H."/>
            <person name="Mckenzie M."/>
            <person name="Knabel M."/>
            <person name="Harris A."/>
            <person name="Allan A."/>
            <person name="Chen A."/>
            <person name="Janssen B."/>
            <person name="Plunkett B."/>
            <person name="Dwamena C."/>
            <person name="Voogd C."/>
            <person name="Leif D."/>
            <person name="Lafferty D."/>
            <person name="Souleyre E."/>
            <person name="Varkonyi-Gasic E."/>
            <person name="Gambi F."/>
            <person name="Hanley J."/>
            <person name="Yao J.-L."/>
            <person name="Cheung J."/>
            <person name="David K."/>
            <person name="Warren B."/>
            <person name="Marsh K."/>
            <person name="Snowden K."/>
            <person name="Lin-Wang K."/>
            <person name="Brian L."/>
            <person name="Martinez-Sanchez M."/>
            <person name="Wang M."/>
            <person name="Ileperuma N."/>
            <person name="Macnee N."/>
            <person name="Campin R."/>
            <person name="Mcatee P."/>
            <person name="Drummond R."/>
            <person name="Espley R."/>
            <person name="Ireland H."/>
            <person name="Wu R."/>
            <person name="Atkinson R."/>
            <person name="Karunairetnam S."/>
            <person name="Bulley S."/>
            <person name="Chunkath S."/>
            <person name="Hanley Z."/>
            <person name="Storey R."/>
            <person name="Thrimawithana A."/>
            <person name="Thomson S."/>
            <person name="David C."/>
            <person name="Testolin R."/>
        </authorList>
    </citation>
    <scope>NUCLEOTIDE SEQUENCE [LARGE SCALE GENOMIC DNA]</scope>
    <source>
        <strain evidence="17">cv. Red5</strain>
        <tissue evidence="16">Young leaf</tissue>
    </source>
</reference>
<evidence type="ECO:0000256" key="3">
    <source>
        <dbReference type="ARBA" id="ARBA00021562"/>
    </source>
</evidence>
<proteinExistence type="inferred from homology"/>
<protein>
    <recommendedName>
        <fullName evidence="3">GMP synthase [glutamine-hydrolyzing]</fullName>
        <ecNumber evidence="2">6.3.5.2</ecNumber>
    </recommendedName>
    <alternativeName>
        <fullName evidence="10">GMP synthetase</fullName>
    </alternativeName>
    <alternativeName>
        <fullName evidence="11">Glutamine amidotransferase</fullName>
    </alternativeName>
</protein>
<dbReference type="OMA" id="GNWNWAT"/>
<dbReference type="HAMAP" id="MF_00344">
    <property type="entry name" value="GMP_synthase"/>
    <property type="match status" value="1"/>
</dbReference>
<comment type="function">
    <text evidence="12">Catalyzes the conversion of xanthine monophosphate (XMP) to GMP in the presence of glutamine and ATP through an adenyl-XMP intermediate.</text>
</comment>
<accession>A0A2R6Q8E2</accession>
<gene>
    <name evidence="16" type="ORF">CEY00_Acc20019</name>
</gene>
<dbReference type="SUPFAM" id="SSF52402">
    <property type="entry name" value="Adenine nucleotide alpha hydrolases-like"/>
    <property type="match status" value="2"/>
</dbReference>
<evidence type="ECO:0000256" key="8">
    <source>
        <dbReference type="ARBA" id="ARBA00022840"/>
    </source>
</evidence>
<evidence type="ECO:0000256" key="14">
    <source>
        <dbReference type="PROSITE-ProRule" id="PRU00886"/>
    </source>
</evidence>
<dbReference type="PROSITE" id="PS51273">
    <property type="entry name" value="GATASE_TYPE_1"/>
    <property type="match status" value="1"/>
</dbReference>
<keyword evidence="4" id="KW-0436">Ligase</keyword>
<comment type="pathway">
    <text evidence="1">Purine metabolism; GMP biosynthesis; GMP from XMP (L-Gln route): step 1/1.</text>
</comment>
<evidence type="ECO:0000259" key="15">
    <source>
        <dbReference type="PROSITE" id="PS51553"/>
    </source>
</evidence>
<dbReference type="EMBL" id="NKQK01000018">
    <property type="protein sequence ID" value="PSS04179.1"/>
    <property type="molecule type" value="Genomic_DNA"/>
</dbReference>
<dbReference type="AlphaFoldDB" id="A0A2R6Q8E2"/>
<feature type="domain" description="GMPS ATP-PPase" evidence="15">
    <location>
        <begin position="207"/>
        <end position="408"/>
    </location>
</feature>
<dbReference type="Proteomes" id="UP000241394">
    <property type="component" value="Chromosome LG18"/>
</dbReference>
<feature type="binding site" evidence="14">
    <location>
        <begin position="235"/>
        <end position="241"/>
    </location>
    <ligand>
        <name>ATP</name>
        <dbReference type="ChEBI" id="CHEBI:30616"/>
    </ligand>
</feature>
<dbReference type="STRING" id="1590841.A0A2R6Q8E2"/>
<dbReference type="Gene3D" id="3.40.50.620">
    <property type="entry name" value="HUPs"/>
    <property type="match status" value="2"/>
</dbReference>
<dbReference type="Pfam" id="PF00117">
    <property type="entry name" value="GATase"/>
    <property type="match status" value="1"/>
</dbReference>
<dbReference type="GO" id="GO:0005829">
    <property type="term" value="C:cytosol"/>
    <property type="evidence" value="ECO:0007669"/>
    <property type="project" value="TreeGrafter"/>
</dbReference>
<sequence>MEAQAVKSNLVLILDFGSQYTHLITRRIRSLSVFSLCISGTAPLKSIADLNPRVIILSGGPHSVHTSHAPSFPDGFIEYVESNGVFVLGICYGLQLIVQRLGGEVRVGEKQEYGRMEIEVVRDCGLFGYRGIGDREVVWMSHGDEAVRLPEGFEVVARSHQGTVAAVENRVRRFYGLQYHPEVTHSPQGMETLRYFLFDVCGVTAGWKMEDVLDEEIKVIKGMVGPEDHVICALSGGVDSAVAATLVHKAIGERLHCVFVDNGLLRYKERERVMETFERDLHLPVTCVDATKQFLSNLKGVVDPEVKRKIIGKEFISTFDAFAQGLEHKLGKRPDYLVQGTLYPDVIESCPPPGSGRSHSHTIKSHHNVGGLPKDMKLKLIEPLKLLFKDEVRELGRIMEVPMAFLKRHPFPGPGLAVTHSPQGMETLQYFLFDVCGVTAGWKMEDVLDEEIKVIKGMVGPEDHVICALSGGVDSTVAATLVHKAIGERLHCVFVDNGLLRYKERERVMKTFERDLHLPVTCVDATEQFLSNLKGVVDPEVKRKIIGKEFISIFDAFAQDLEHKLGKRPGYLVQGTLYPDVIESCPPPGSGRSHSHTIKSHHNVGGLPKDMKLKLIEPLKLLFKDEVRELGRILEVPVAFLKRHPFPGPGLAVRVLGDVTEGNALEILRQVDEIFIQSIKDAGIYDFIWQAFAVFLPIKSVGVQGDQRTHSHVVALRAVTSQDGMTADWYNFEHKFLDDVARKICNNVRGVNRVVQDITSKPPSTIEWE</sequence>
<dbReference type="NCBIfam" id="TIGR00888">
    <property type="entry name" value="guaA_Nterm"/>
    <property type="match status" value="1"/>
</dbReference>
<feature type="binding site" evidence="14">
    <location>
        <begin position="470"/>
        <end position="476"/>
    </location>
    <ligand>
        <name>ATP</name>
        <dbReference type="ChEBI" id="CHEBI:30616"/>
    </ligand>
</feature>
<keyword evidence="7 14" id="KW-0658">Purine biosynthesis</keyword>
<dbReference type="InterPro" id="IPR004739">
    <property type="entry name" value="GMP_synth_GATase"/>
</dbReference>
<dbReference type="NCBIfam" id="NF000848">
    <property type="entry name" value="PRK00074.1"/>
    <property type="match status" value="2"/>
</dbReference>
<evidence type="ECO:0000256" key="9">
    <source>
        <dbReference type="ARBA" id="ARBA00022962"/>
    </source>
</evidence>
<dbReference type="SUPFAM" id="SSF54810">
    <property type="entry name" value="GMP synthetase C-terminal dimerisation domain"/>
    <property type="match status" value="1"/>
</dbReference>
<dbReference type="PROSITE" id="PS51553">
    <property type="entry name" value="GMPS_ATP_PPASE"/>
    <property type="match status" value="2"/>
</dbReference>
<dbReference type="FunFam" id="3.40.50.620:FF:000001">
    <property type="entry name" value="GMP synthase [glutamine-hydrolyzing]"/>
    <property type="match status" value="2"/>
</dbReference>
<evidence type="ECO:0000313" key="17">
    <source>
        <dbReference type="Proteomes" id="UP000241394"/>
    </source>
</evidence>
<dbReference type="Gene3D" id="3.40.50.880">
    <property type="match status" value="1"/>
</dbReference>
<evidence type="ECO:0000256" key="13">
    <source>
        <dbReference type="ARBA" id="ARBA00049404"/>
    </source>
</evidence>
<keyword evidence="8 14" id="KW-0067">ATP-binding</keyword>
<dbReference type="GO" id="GO:0003921">
    <property type="term" value="F:GMP synthase activity"/>
    <property type="evidence" value="ECO:0007669"/>
    <property type="project" value="InterPro"/>
</dbReference>
<dbReference type="Gramene" id="PSS04179">
    <property type="protein sequence ID" value="PSS04179"/>
    <property type="gene ID" value="CEY00_Acc20019"/>
</dbReference>
<dbReference type="SUPFAM" id="SSF52317">
    <property type="entry name" value="Class I glutamine amidotransferase-like"/>
    <property type="match status" value="1"/>
</dbReference>
<evidence type="ECO:0000256" key="4">
    <source>
        <dbReference type="ARBA" id="ARBA00022598"/>
    </source>
</evidence>
<dbReference type="InterPro" id="IPR017926">
    <property type="entry name" value="GATASE"/>
</dbReference>
<dbReference type="OrthoDB" id="1724632at2759"/>
<dbReference type="InterPro" id="IPR001674">
    <property type="entry name" value="GMP_synth_C"/>
</dbReference>
<dbReference type="FunCoup" id="A0A2R6Q8E2">
    <property type="interactions" value="5238"/>
</dbReference>
<evidence type="ECO:0000256" key="12">
    <source>
        <dbReference type="ARBA" id="ARBA00044933"/>
    </source>
</evidence>
<dbReference type="InterPro" id="IPR025777">
    <property type="entry name" value="GMPS_ATP_PPase_dom"/>
</dbReference>
<dbReference type="NCBIfam" id="TIGR00884">
    <property type="entry name" value="guaA_Cterm"/>
    <property type="match status" value="1"/>
</dbReference>
<evidence type="ECO:0000256" key="11">
    <source>
        <dbReference type="ARBA" id="ARBA00031356"/>
    </source>
</evidence>
<evidence type="ECO:0000256" key="5">
    <source>
        <dbReference type="ARBA" id="ARBA00022741"/>
    </source>
</evidence>
<keyword evidence="17" id="KW-1185">Reference proteome</keyword>
<dbReference type="Pfam" id="PF03054">
    <property type="entry name" value="tRNA_Me_trans"/>
    <property type="match status" value="1"/>
</dbReference>
<evidence type="ECO:0000256" key="6">
    <source>
        <dbReference type="ARBA" id="ARBA00022749"/>
    </source>
</evidence>
<dbReference type="UniPathway" id="UPA00189">
    <property type="reaction ID" value="UER00296"/>
</dbReference>
<comment type="catalytic activity">
    <reaction evidence="13">
        <text>XMP + L-glutamine + ATP + H2O = GMP + L-glutamate + AMP + diphosphate + 2 H(+)</text>
        <dbReference type="Rhea" id="RHEA:11680"/>
        <dbReference type="ChEBI" id="CHEBI:15377"/>
        <dbReference type="ChEBI" id="CHEBI:15378"/>
        <dbReference type="ChEBI" id="CHEBI:29985"/>
        <dbReference type="ChEBI" id="CHEBI:30616"/>
        <dbReference type="ChEBI" id="CHEBI:33019"/>
        <dbReference type="ChEBI" id="CHEBI:57464"/>
        <dbReference type="ChEBI" id="CHEBI:58115"/>
        <dbReference type="ChEBI" id="CHEBI:58359"/>
        <dbReference type="ChEBI" id="CHEBI:456215"/>
        <dbReference type="EC" id="6.3.5.2"/>
    </reaction>
</comment>
<dbReference type="InParanoid" id="A0A2R6Q8E2"/>
<comment type="caution">
    <text evidence="16">The sequence shown here is derived from an EMBL/GenBank/DDBJ whole genome shotgun (WGS) entry which is preliminary data.</text>
</comment>
<dbReference type="GO" id="GO:0005524">
    <property type="term" value="F:ATP binding"/>
    <property type="evidence" value="ECO:0007669"/>
    <property type="project" value="UniProtKB-UniRule"/>
</dbReference>
<dbReference type="PANTHER" id="PTHR11922:SF2">
    <property type="entry name" value="GMP SYNTHASE [GLUTAMINE-HYDROLYZING]"/>
    <property type="match status" value="1"/>
</dbReference>
<dbReference type="InterPro" id="IPR022955">
    <property type="entry name" value="GMP_synthase"/>
</dbReference>
<evidence type="ECO:0000256" key="7">
    <source>
        <dbReference type="ARBA" id="ARBA00022755"/>
    </source>
</evidence>
<name>A0A2R6Q8E2_ACTCC</name>